<dbReference type="SMART" id="SM00507">
    <property type="entry name" value="HNHc"/>
    <property type="match status" value="1"/>
</dbReference>
<keyword evidence="3" id="KW-1185">Reference proteome</keyword>
<keyword evidence="2" id="KW-0540">Nuclease</keyword>
<protein>
    <submittedName>
        <fullName evidence="2">HNH endonuclease signature motif containing protein</fullName>
    </submittedName>
</protein>
<keyword evidence="2" id="KW-0255">Endonuclease</keyword>
<evidence type="ECO:0000313" key="3">
    <source>
        <dbReference type="Proteomes" id="UP001432046"/>
    </source>
</evidence>
<dbReference type="GO" id="GO:0004519">
    <property type="term" value="F:endonuclease activity"/>
    <property type="evidence" value="ECO:0007669"/>
    <property type="project" value="UniProtKB-KW"/>
</dbReference>
<sequence>MTVQHDEARRLLPIIVHAAKSNQYLRYQDAAELLGRPRDNARTVAQVCDLLDSAAALADVPLLALVVVLTAENKINPKAWTAKGIEPGIRDGIIRRSKAHTFTDADFKAIARALEQLKGHSNRTAWKFLATLMPSAERRRRLAGMTDVAIADDAINDLDELGTDKPAYKVIQTKQYARDPKVRAAVRTRAGGRCEYCGEEGFLCDDGTRYLECHHIIALADDGADYMSNVIAICPHDHREAHYGKRRQQIETAMIAKVKAAEARRLTGGAGENAG</sequence>
<accession>A0ABZ2PBV0</accession>
<dbReference type="Pfam" id="PF01844">
    <property type="entry name" value="HNH"/>
    <property type="match status" value="1"/>
</dbReference>
<organism evidence="2 3">
    <name type="scientific">Bradyrhizobium septentrionale</name>
    <dbReference type="NCBI Taxonomy" id="1404411"/>
    <lineage>
        <taxon>Bacteria</taxon>
        <taxon>Pseudomonadati</taxon>
        <taxon>Pseudomonadota</taxon>
        <taxon>Alphaproteobacteria</taxon>
        <taxon>Hyphomicrobiales</taxon>
        <taxon>Nitrobacteraceae</taxon>
        <taxon>Bradyrhizobium</taxon>
    </lineage>
</organism>
<reference evidence="2" key="2">
    <citation type="submission" date="2024-03" db="EMBL/GenBank/DDBJ databases">
        <authorList>
            <person name="Bromfield E.S.P."/>
            <person name="Cloutier S."/>
        </authorList>
    </citation>
    <scope>NUCLEOTIDE SEQUENCE</scope>
    <source>
        <strain evidence="2">5S5</strain>
        <plasmid evidence="2">pBs5S5a</plasmid>
    </source>
</reference>
<dbReference type="InterPro" id="IPR002711">
    <property type="entry name" value="HNH"/>
</dbReference>
<proteinExistence type="predicted"/>
<keyword evidence="2" id="KW-0378">Hydrolase</keyword>
<feature type="domain" description="HNH nuclease" evidence="1">
    <location>
        <begin position="181"/>
        <end position="239"/>
    </location>
</feature>
<name>A0ABZ2PBV0_9BRAD</name>
<dbReference type="EMBL" id="CP147713">
    <property type="protein sequence ID" value="WXC84757.1"/>
    <property type="molecule type" value="Genomic_DNA"/>
</dbReference>
<dbReference type="Proteomes" id="UP001432046">
    <property type="component" value="Plasmid pBs5S5a"/>
</dbReference>
<reference evidence="2" key="1">
    <citation type="journal article" date="2021" name="Int. J. Syst. Evol. Microbiol.">
        <title>Bradyrhizobium septentrionale sp. nov. (sv. septentrionale) and Bradyrhizobium quebecense sp. nov. (sv. septentrionale) associated with legumes native to Canada possess rearranged symbiosis genes and numerous insertion sequences.</title>
        <authorList>
            <person name="Bromfield E.S.P."/>
            <person name="Cloutier S."/>
        </authorList>
    </citation>
    <scope>NUCLEOTIDE SEQUENCE</scope>
    <source>
        <strain evidence="2">5S5</strain>
    </source>
</reference>
<evidence type="ECO:0000313" key="2">
    <source>
        <dbReference type="EMBL" id="WXC84757.1"/>
    </source>
</evidence>
<dbReference type="CDD" id="cd00085">
    <property type="entry name" value="HNHc"/>
    <property type="match status" value="1"/>
</dbReference>
<evidence type="ECO:0000259" key="1">
    <source>
        <dbReference type="SMART" id="SM00507"/>
    </source>
</evidence>
<gene>
    <name evidence="2" type="ORF">WDK88_45620</name>
</gene>
<dbReference type="RefSeq" id="WP_338835164.1">
    <property type="nucleotide sequence ID" value="NZ_CP147713.1"/>
</dbReference>
<geneLocation type="plasmid" evidence="2 3">
    <name>pBs5S5a</name>
</geneLocation>
<dbReference type="InterPro" id="IPR003615">
    <property type="entry name" value="HNH_nuc"/>
</dbReference>
<dbReference type="Gene3D" id="1.10.30.50">
    <property type="match status" value="1"/>
</dbReference>
<keyword evidence="2" id="KW-0614">Plasmid</keyword>